<keyword evidence="1" id="KW-0677">Repeat</keyword>
<dbReference type="AlphaFoldDB" id="A0A1Q5UJK1"/>
<evidence type="ECO:0000256" key="2">
    <source>
        <dbReference type="PROSITE-ProRule" id="PRU00023"/>
    </source>
</evidence>
<dbReference type="PANTHER" id="PTHR10039">
    <property type="entry name" value="AMELOGENIN"/>
    <property type="match status" value="1"/>
</dbReference>
<dbReference type="SUPFAM" id="SSF48403">
    <property type="entry name" value="Ankyrin repeat"/>
    <property type="match status" value="1"/>
</dbReference>
<dbReference type="InterPro" id="IPR036770">
    <property type="entry name" value="Ankyrin_rpt-contain_sf"/>
</dbReference>
<keyword evidence="2" id="KW-0040">ANK repeat</keyword>
<dbReference type="Pfam" id="PF12796">
    <property type="entry name" value="Ank_2"/>
    <property type="match status" value="1"/>
</dbReference>
<dbReference type="InterPro" id="IPR056884">
    <property type="entry name" value="NPHP3-like_N"/>
</dbReference>
<evidence type="ECO:0000256" key="1">
    <source>
        <dbReference type="ARBA" id="ARBA00022737"/>
    </source>
</evidence>
<dbReference type="STRING" id="1316194.A0A1Q5UJK1"/>
<feature type="domain" description="GPI inositol-deacylase winged helix" evidence="3">
    <location>
        <begin position="220"/>
        <end position="299"/>
    </location>
</feature>
<protein>
    <submittedName>
        <fullName evidence="5">Ankyrin-1</fullName>
    </submittedName>
</protein>
<feature type="repeat" description="ANK" evidence="2">
    <location>
        <begin position="580"/>
        <end position="612"/>
    </location>
</feature>
<feature type="repeat" description="ANK" evidence="2">
    <location>
        <begin position="679"/>
        <end position="711"/>
    </location>
</feature>
<feature type="repeat" description="ANK" evidence="2">
    <location>
        <begin position="646"/>
        <end position="678"/>
    </location>
</feature>
<dbReference type="PROSITE" id="PS50297">
    <property type="entry name" value="ANK_REP_REGION"/>
    <property type="match status" value="2"/>
</dbReference>
<dbReference type="PANTHER" id="PTHR10039:SF16">
    <property type="entry name" value="GPI INOSITOL-DEACYLASE"/>
    <property type="match status" value="1"/>
</dbReference>
<feature type="repeat" description="ANK" evidence="2">
    <location>
        <begin position="471"/>
        <end position="503"/>
    </location>
</feature>
<name>A0A1Q5UJK1_9EURO</name>
<dbReference type="Proteomes" id="UP000186955">
    <property type="component" value="Unassembled WGS sequence"/>
</dbReference>
<dbReference type="Pfam" id="PF24883">
    <property type="entry name" value="NPHP3_N"/>
    <property type="match status" value="1"/>
</dbReference>
<dbReference type="Pfam" id="PF22939">
    <property type="entry name" value="WHD_GPIID"/>
    <property type="match status" value="1"/>
</dbReference>
<dbReference type="InterPro" id="IPR002110">
    <property type="entry name" value="Ankyrin_rpt"/>
</dbReference>
<dbReference type="Gene3D" id="1.25.40.20">
    <property type="entry name" value="Ankyrin repeat-containing domain"/>
    <property type="match status" value="3"/>
</dbReference>
<evidence type="ECO:0000259" key="4">
    <source>
        <dbReference type="Pfam" id="PF24883"/>
    </source>
</evidence>
<dbReference type="SMART" id="SM00248">
    <property type="entry name" value="ANK"/>
    <property type="match status" value="6"/>
</dbReference>
<keyword evidence="6" id="KW-1185">Reference proteome</keyword>
<evidence type="ECO:0000313" key="6">
    <source>
        <dbReference type="Proteomes" id="UP000186955"/>
    </source>
</evidence>
<evidence type="ECO:0000259" key="3">
    <source>
        <dbReference type="Pfam" id="PF22939"/>
    </source>
</evidence>
<dbReference type="EMBL" id="MNBE01000183">
    <property type="protein sequence ID" value="OKP12651.1"/>
    <property type="molecule type" value="Genomic_DNA"/>
</dbReference>
<dbReference type="PROSITE" id="PS50088">
    <property type="entry name" value="ANK_REPEAT"/>
    <property type="match status" value="4"/>
</dbReference>
<proteinExistence type="predicted"/>
<gene>
    <name evidence="5" type="ORF">PENSUB_1744</name>
</gene>
<accession>A0A1Q5UJK1</accession>
<organism evidence="5 6">
    <name type="scientific">Penicillium subrubescens</name>
    <dbReference type="NCBI Taxonomy" id="1316194"/>
    <lineage>
        <taxon>Eukaryota</taxon>
        <taxon>Fungi</taxon>
        <taxon>Dikarya</taxon>
        <taxon>Ascomycota</taxon>
        <taxon>Pezizomycotina</taxon>
        <taxon>Eurotiomycetes</taxon>
        <taxon>Eurotiomycetidae</taxon>
        <taxon>Eurotiales</taxon>
        <taxon>Aspergillaceae</taxon>
        <taxon>Penicillium</taxon>
    </lineage>
</organism>
<comment type="caution">
    <text evidence="5">The sequence shown here is derived from an EMBL/GenBank/DDBJ whole genome shotgun (WGS) entry which is preliminary data.</text>
</comment>
<feature type="domain" description="Nephrocystin 3-like N-terminal" evidence="4">
    <location>
        <begin position="3"/>
        <end position="107"/>
    </location>
</feature>
<dbReference type="InterPro" id="IPR054471">
    <property type="entry name" value="GPIID_WHD"/>
</dbReference>
<reference evidence="5 6" key="1">
    <citation type="submission" date="2016-10" db="EMBL/GenBank/DDBJ databases">
        <title>Genome sequence of the ascomycete fungus Penicillium subrubescens.</title>
        <authorList>
            <person name="De Vries R.P."/>
            <person name="Peng M."/>
            <person name="Dilokpimol A."/>
            <person name="Hilden K."/>
            <person name="Makela M.R."/>
            <person name="Grigoriev I."/>
            <person name="Riley R."/>
            <person name="Granchi Z."/>
        </authorList>
    </citation>
    <scope>NUCLEOTIDE SEQUENCE [LARGE SCALE GENOMIC DNA]</scope>
    <source>
        <strain evidence="5 6">CBS 132785</strain>
    </source>
</reference>
<evidence type="ECO:0000313" key="5">
    <source>
        <dbReference type="EMBL" id="OKP12651.1"/>
    </source>
</evidence>
<dbReference type="Pfam" id="PF00023">
    <property type="entry name" value="Ank"/>
    <property type="match status" value="1"/>
</dbReference>
<sequence length="770" mass="86326">MEPERSDPEHILCSIARQLVCKSVEQPIHQAALKKHKEFVKDSPQPMKLSTEDAIEMILGVLDEVPATIVIDAMDEADATRRHELLDGLETIIQQSSNVVKIFVSSRDEIDIVWRLEQSPNLYVHAADNSDDIERFVITEVDVAMRSRRLLGGVVSDNLRELIITRLTYEAHGMFRWVTLQLQNLCDSRRIKCEEDVLQELGRLPASLAETYDMIYNQITQSGARSKAVGERVLKWLMATQRPLKIQELRAAVSVEDDGHYSPLTTRDILAMTCNLVVEDTELGIFRYAHTSVLEYLEKRPEFDTSQVNVLLLARCMDVLLHSPISEHSQCLGDSEVCMESLFEDYASEFWLQHCVSCSDQDRQRGASSKIKAFLYNGLQKSEALYNWEKRIRYWRLCDQRGSVEWIVSLLYRESRRGLKNPTHWYLTCTIGLTEIIEEMSISEINTLNVNLRFSKSDGELNLELYQTKGLGMNGLHMAILGSNEATVYALLRKGVSISQRTDSNATCLSLATTRNNSVVVDLLCAAGADPNESCPVKMKNTVNMINQVLLDIKPSDSGRRPPTAMGFRQNTRTVLLDEDIETPLHSAAFFGKKRAVMALLKWGADINARSCLGSTVLHKAMEGDHQRVAIHLIKAGADASTPLLYGRTPLHLAAAMGQSKLAECILQHGGNALARDHFGKTALEIARRYGHHSIVEILEHAAANMSADEVPGSSYFLGATMEEFEAAEREERALSQAYLGNHEPELSDTEETVEYSILRSEAITNKSSS</sequence>